<feature type="transmembrane region" description="Helical" evidence="1">
    <location>
        <begin position="6"/>
        <end position="23"/>
    </location>
</feature>
<evidence type="ECO:0000313" key="2">
    <source>
        <dbReference type="EMBL" id="KRL06321.1"/>
    </source>
</evidence>
<dbReference type="GeneID" id="98309680"/>
<dbReference type="STRING" id="1423759.FC92_GL000893"/>
<keyword evidence="3" id="KW-1185">Reference proteome</keyword>
<reference evidence="2 3" key="1">
    <citation type="journal article" date="2015" name="Genome Announc.">
        <title>Expanding the biotechnology potential of lactobacilli through comparative genomics of 213 strains and associated genera.</title>
        <authorList>
            <person name="Sun Z."/>
            <person name="Harris H.M."/>
            <person name="McCann A."/>
            <person name="Guo C."/>
            <person name="Argimon S."/>
            <person name="Zhang W."/>
            <person name="Yang X."/>
            <person name="Jeffery I.B."/>
            <person name="Cooney J.C."/>
            <person name="Kagawa T.F."/>
            <person name="Liu W."/>
            <person name="Song Y."/>
            <person name="Salvetti E."/>
            <person name="Wrobel A."/>
            <person name="Rasinkangas P."/>
            <person name="Parkhill J."/>
            <person name="Rea M.C."/>
            <person name="O'Sullivan O."/>
            <person name="Ritari J."/>
            <person name="Douillard F.P."/>
            <person name="Paul Ross R."/>
            <person name="Yang R."/>
            <person name="Briner A.E."/>
            <person name="Felis G.E."/>
            <person name="de Vos W.M."/>
            <person name="Barrangou R."/>
            <person name="Klaenhammer T.R."/>
            <person name="Caufield P.W."/>
            <person name="Cui Y."/>
            <person name="Zhang H."/>
            <person name="O'Toole P.W."/>
        </authorList>
    </citation>
    <scope>NUCLEOTIDE SEQUENCE [LARGE SCALE GENOMIC DNA]</scope>
    <source>
        <strain evidence="2 3">DSM 19519</strain>
    </source>
</reference>
<keyword evidence="1" id="KW-1133">Transmembrane helix</keyword>
<evidence type="ECO:0000313" key="3">
    <source>
        <dbReference type="Proteomes" id="UP000051448"/>
    </source>
</evidence>
<proteinExistence type="predicted"/>
<dbReference type="PATRIC" id="fig|1423759.3.peg.944"/>
<gene>
    <name evidence="2" type="ORF">FC92_GL000893</name>
</gene>
<keyword evidence="1" id="KW-0812">Transmembrane</keyword>
<protein>
    <submittedName>
        <fullName evidence="2">Uncharacterized protein</fullName>
    </submittedName>
</protein>
<organism evidence="2 3">
    <name type="scientific">Liquorilactobacillus hordei DSM 19519</name>
    <dbReference type="NCBI Taxonomy" id="1423759"/>
    <lineage>
        <taxon>Bacteria</taxon>
        <taxon>Bacillati</taxon>
        <taxon>Bacillota</taxon>
        <taxon>Bacilli</taxon>
        <taxon>Lactobacillales</taxon>
        <taxon>Lactobacillaceae</taxon>
        <taxon>Liquorilactobacillus</taxon>
    </lineage>
</organism>
<keyword evidence="1" id="KW-0472">Membrane</keyword>
<dbReference type="OrthoDB" id="2291795at2"/>
<sequence>MVVIKLILECLTIALIVIGTFRFKSAGDLSKQMREFRQRKNIELTQENLNQQKAYIKLHSNNIYWLGLNITVFALIILLMVLGYALHDVLVEKDSGDAIFLLEGVMSLIATAFVFLNQKIFSDGQLIRKNYIARHPENDLKLFVYPNELAIQYQKKNKKGAFLFFVAGVIAIVANII</sequence>
<comment type="caution">
    <text evidence="2">The sequence shown here is derived from an EMBL/GenBank/DDBJ whole genome shotgun (WGS) entry which is preliminary data.</text>
</comment>
<feature type="transmembrane region" description="Helical" evidence="1">
    <location>
        <begin position="98"/>
        <end position="116"/>
    </location>
</feature>
<dbReference type="RefSeq" id="WP_057869881.1">
    <property type="nucleotide sequence ID" value="NZ_AZDX01000026.1"/>
</dbReference>
<dbReference type="EMBL" id="AZDX01000026">
    <property type="protein sequence ID" value="KRL06321.1"/>
    <property type="molecule type" value="Genomic_DNA"/>
</dbReference>
<dbReference type="AlphaFoldDB" id="A0A0R1MEN7"/>
<feature type="transmembrane region" description="Helical" evidence="1">
    <location>
        <begin position="63"/>
        <end position="86"/>
    </location>
</feature>
<name>A0A0R1MEN7_9LACO</name>
<dbReference type="Proteomes" id="UP000051448">
    <property type="component" value="Unassembled WGS sequence"/>
</dbReference>
<evidence type="ECO:0000256" key="1">
    <source>
        <dbReference type="SAM" id="Phobius"/>
    </source>
</evidence>
<feature type="transmembrane region" description="Helical" evidence="1">
    <location>
        <begin position="160"/>
        <end position="176"/>
    </location>
</feature>
<accession>A0A0R1MEN7</accession>